<dbReference type="Proteomes" id="UP000568751">
    <property type="component" value="Unassembled WGS sequence"/>
</dbReference>
<protein>
    <submittedName>
        <fullName evidence="2">Conjugal transfer protein TraN</fullName>
    </submittedName>
</protein>
<gene>
    <name evidence="2" type="primary">traN</name>
    <name evidence="2" type="ORF">H0A76_08265</name>
</gene>
<comment type="caution">
    <text evidence="2">The sequence shown here is derived from an EMBL/GenBank/DDBJ whole genome shotgun (WGS) entry which is preliminary data.</text>
</comment>
<evidence type="ECO:0000313" key="3">
    <source>
        <dbReference type="Proteomes" id="UP000568751"/>
    </source>
</evidence>
<feature type="chain" id="PRO_5032680009" evidence="1">
    <location>
        <begin position="27"/>
        <end position="492"/>
    </location>
</feature>
<sequence length="492" mass="53244">MNNTTKTIIMSLFAVFTLSNTANIYASNFVCAQDLDGNGDVTGIGENASCQVIGTEQFCSVGAQICNVAATYNYKCSLDDSTYDDENSCKSSCMHQIKDIQTVEIIDFFNYDSSIFWFSATYIPEQIIFYPKSSSWSEYTKDGVEFKKGSFITRQDHPDSSTPFYALRYTGTATSLTAPVETGSCSKNNISNIYSCPTVGNSCVDVGGIQKCSINSCIDLDADNTITETSPDLDTPNADDGNRDVDGACTERALIFDGKGMRCRYKGWFGLADNCCKSSGQVLSDSTGSYATTMATKVAMSATWHVLKGAYASYHAQLTYNLGAGMSTTAAAANASTYAASGGQAAMSSFSIDPTTLAISLAIKVFMDMMGCEQSEQEAAIYKGSGYCHEVGSFCSKKIALLGCVEKSKSMCCFNSKLARILQEQGRVQLGKSWGAVENPSCGGFNPAEFQALDFSRIDMSEYYGDIQSKGQSLIQNNITDSVQDYYRQIKQ</sequence>
<dbReference type="EMBL" id="JACCHT010000002">
    <property type="protein sequence ID" value="NYT27877.1"/>
    <property type="molecule type" value="Genomic_DNA"/>
</dbReference>
<dbReference type="AlphaFoldDB" id="A0A853F395"/>
<accession>A0A853F395</accession>
<dbReference type="InterPro" id="IPR014121">
    <property type="entry name" value="TraN_Ftype"/>
</dbReference>
<name>A0A853F395_9GAMM</name>
<feature type="signal peptide" evidence="1">
    <location>
        <begin position="1"/>
        <end position="26"/>
    </location>
</feature>
<proteinExistence type="predicted"/>
<dbReference type="Pfam" id="PF06986">
    <property type="entry name" value="F_T4SS_TraN"/>
    <property type="match status" value="1"/>
</dbReference>
<organism evidence="2 3">
    <name type="scientific">Candidatus Thiodubiliella endoseptemdiera</name>
    <dbReference type="NCBI Taxonomy" id="2738886"/>
    <lineage>
        <taxon>Bacteria</taxon>
        <taxon>Pseudomonadati</taxon>
        <taxon>Pseudomonadota</taxon>
        <taxon>Gammaproteobacteria</taxon>
        <taxon>Candidatus Pseudothioglobaceae</taxon>
        <taxon>Candidatus Thiodubiliella</taxon>
    </lineage>
</organism>
<reference evidence="2 3" key="1">
    <citation type="submission" date="2020-05" db="EMBL/GenBank/DDBJ databases">
        <title>Horizontal transmission and recombination maintain forever young bacterial symbiont genomes.</title>
        <authorList>
            <person name="Russell S.L."/>
            <person name="Pepper-Tunick E."/>
            <person name="Svedberg J."/>
            <person name="Byrne A."/>
            <person name="Ruelas Castillo J."/>
            <person name="Vollmers C."/>
            <person name="Beinart R.A."/>
            <person name="Corbett-Detig R."/>
        </authorList>
    </citation>
    <scope>NUCLEOTIDE SEQUENCE [LARGE SCALE GENOMIC DNA]</scope>
    <source>
        <strain evidence="2">455</strain>
    </source>
</reference>
<evidence type="ECO:0000313" key="2">
    <source>
        <dbReference type="EMBL" id="NYT27877.1"/>
    </source>
</evidence>
<evidence type="ECO:0000256" key="1">
    <source>
        <dbReference type="SAM" id="SignalP"/>
    </source>
</evidence>
<keyword evidence="1" id="KW-0732">Signal</keyword>